<feature type="domain" description="Methyltransferase type 11" evidence="4">
    <location>
        <begin position="88"/>
        <end position="169"/>
    </location>
</feature>
<dbReference type="Gene3D" id="3.40.50.150">
    <property type="entry name" value="Vaccinia Virus protein VP39"/>
    <property type="match status" value="1"/>
</dbReference>
<dbReference type="InterPro" id="IPR013216">
    <property type="entry name" value="Methyltransf_11"/>
</dbReference>
<sequence>MRVRNVLDNWVPAGLRDNRLFMTPLLRLAVGEHARDFMTFKAKAFDMTPDEFADVYRRVAGSEVQGETDLNAACTEAILREVTGRRVLEVGCGRGWLAARMAGVASEVTASDIVMGEATRQIEGVTFEVASVEALPYDDDEFDVVVCTHTLEHVQDLPRALAELRRVARDALVVVVPRERPYRYSFNLHLHFFPYPWSWQAVAGVVAGARLEDLDDWFYVEPQR</sequence>
<dbReference type="Proteomes" id="UP000029990">
    <property type="component" value="Unassembled WGS sequence"/>
</dbReference>
<evidence type="ECO:0000256" key="2">
    <source>
        <dbReference type="ARBA" id="ARBA00022679"/>
    </source>
</evidence>
<keyword evidence="6" id="KW-1185">Reference proteome</keyword>
<comment type="caution">
    <text evidence="5">The sequence shown here is derived from an EMBL/GenBank/DDBJ whole genome shotgun (WGS) entry which is preliminary data.</text>
</comment>
<evidence type="ECO:0000256" key="1">
    <source>
        <dbReference type="ARBA" id="ARBA00022603"/>
    </source>
</evidence>
<protein>
    <recommendedName>
        <fullName evidence="4">Methyltransferase type 11 domain-containing protein</fullName>
    </recommendedName>
</protein>
<name>A0ABR4XBX1_9MICO</name>
<evidence type="ECO:0000256" key="3">
    <source>
        <dbReference type="ARBA" id="ARBA00022691"/>
    </source>
</evidence>
<dbReference type="PANTHER" id="PTHR43464:SF19">
    <property type="entry name" value="UBIQUINONE BIOSYNTHESIS O-METHYLTRANSFERASE, MITOCHONDRIAL"/>
    <property type="match status" value="1"/>
</dbReference>
<reference evidence="5 6" key="1">
    <citation type="submission" date="2013-08" db="EMBL/GenBank/DDBJ databases">
        <title>The genome sequence of Knoellia flava.</title>
        <authorList>
            <person name="Zhu W."/>
            <person name="Wang G."/>
        </authorList>
    </citation>
    <scope>NUCLEOTIDE SEQUENCE [LARGE SCALE GENOMIC DNA]</scope>
    <source>
        <strain evidence="5 6">TL1</strain>
    </source>
</reference>
<keyword evidence="2" id="KW-0808">Transferase</keyword>
<evidence type="ECO:0000313" key="5">
    <source>
        <dbReference type="EMBL" id="KGN29850.1"/>
    </source>
</evidence>
<dbReference type="CDD" id="cd02440">
    <property type="entry name" value="AdoMet_MTases"/>
    <property type="match status" value="1"/>
</dbReference>
<organism evidence="5 6">
    <name type="scientific">Knoellia flava TL1</name>
    <dbReference type="NCBI Taxonomy" id="1385518"/>
    <lineage>
        <taxon>Bacteria</taxon>
        <taxon>Bacillati</taxon>
        <taxon>Actinomycetota</taxon>
        <taxon>Actinomycetes</taxon>
        <taxon>Micrococcales</taxon>
        <taxon>Intrasporangiaceae</taxon>
        <taxon>Knoellia</taxon>
    </lineage>
</organism>
<dbReference type="EMBL" id="AVPI01000037">
    <property type="protein sequence ID" value="KGN29850.1"/>
    <property type="molecule type" value="Genomic_DNA"/>
</dbReference>
<evidence type="ECO:0000259" key="4">
    <source>
        <dbReference type="Pfam" id="PF08241"/>
    </source>
</evidence>
<dbReference type="Pfam" id="PF08241">
    <property type="entry name" value="Methyltransf_11"/>
    <property type="match status" value="1"/>
</dbReference>
<gene>
    <name evidence="5" type="ORF">N798_12385</name>
</gene>
<keyword evidence="1" id="KW-0489">Methyltransferase</keyword>
<evidence type="ECO:0000313" key="6">
    <source>
        <dbReference type="Proteomes" id="UP000029990"/>
    </source>
</evidence>
<proteinExistence type="predicted"/>
<dbReference type="PANTHER" id="PTHR43464">
    <property type="entry name" value="METHYLTRANSFERASE"/>
    <property type="match status" value="1"/>
</dbReference>
<dbReference type="InterPro" id="IPR029063">
    <property type="entry name" value="SAM-dependent_MTases_sf"/>
</dbReference>
<keyword evidence="3" id="KW-0949">S-adenosyl-L-methionine</keyword>
<accession>A0ABR4XBX1</accession>
<dbReference type="SUPFAM" id="SSF53335">
    <property type="entry name" value="S-adenosyl-L-methionine-dependent methyltransferases"/>
    <property type="match status" value="1"/>
</dbReference>